<keyword evidence="9 17" id="KW-0418">Kinase</keyword>
<dbReference type="Gene3D" id="3.30.565.10">
    <property type="entry name" value="Histidine kinase-like ATPase, C-terminal domain"/>
    <property type="match status" value="1"/>
</dbReference>
<gene>
    <name evidence="17" type="ORF">H9697_05385</name>
</gene>
<keyword evidence="6" id="KW-0808">Transferase</keyword>
<evidence type="ECO:0000256" key="14">
    <source>
        <dbReference type="SAM" id="MobiDB-lite"/>
    </source>
</evidence>
<keyword evidence="4" id="KW-1003">Cell membrane</keyword>
<evidence type="ECO:0000313" key="17">
    <source>
        <dbReference type="EMBL" id="HJC74362.1"/>
    </source>
</evidence>
<keyword evidence="5" id="KW-0597">Phosphoprotein</keyword>
<evidence type="ECO:0000256" key="9">
    <source>
        <dbReference type="ARBA" id="ARBA00022777"/>
    </source>
</evidence>
<evidence type="ECO:0000256" key="8">
    <source>
        <dbReference type="ARBA" id="ARBA00022741"/>
    </source>
</evidence>
<dbReference type="InterPro" id="IPR005467">
    <property type="entry name" value="His_kinase_dom"/>
</dbReference>
<feature type="region of interest" description="Disordered" evidence="14">
    <location>
        <begin position="739"/>
        <end position="783"/>
    </location>
</feature>
<dbReference type="GO" id="GO:0000155">
    <property type="term" value="F:phosphorelay sensor kinase activity"/>
    <property type="evidence" value="ECO:0007669"/>
    <property type="project" value="InterPro"/>
</dbReference>
<proteinExistence type="predicted"/>
<dbReference type="Pfam" id="PF02518">
    <property type="entry name" value="HATPase_c"/>
    <property type="match status" value="1"/>
</dbReference>
<evidence type="ECO:0000256" key="12">
    <source>
        <dbReference type="ARBA" id="ARBA00023012"/>
    </source>
</evidence>
<feature type="transmembrane region" description="Helical" evidence="15">
    <location>
        <begin position="278"/>
        <end position="297"/>
    </location>
</feature>
<dbReference type="SUPFAM" id="SSF55874">
    <property type="entry name" value="ATPase domain of HSP90 chaperone/DNA topoisomerase II/histidine kinase"/>
    <property type="match status" value="1"/>
</dbReference>
<dbReference type="CDD" id="cd00082">
    <property type="entry name" value="HisKA"/>
    <property type="match status" value="1"/>
</dbReference>
<keyword evidence="12" id="KW-0902">Two-component regulatory system</keyword>
<dbReference type="GO" id="GO:0005524">
    <property type="term" value="F:ATP binding"/>
    <property type="evidence" value="ECO:0007669"/>
    <property type="project" value="UniProtKB-KW"/>
</dbReference>
<dbReference type="SMART" id="SM00388">
    <property type="entry name" value="HisKA"/>
    <property type="match status" value="1"/>
</dbReference>
<feature type="transmembrane region" description="Helical" evidence="15">
    <location>
        <begin position="323"/>
        <end position="346"/>
    </location>
</feature>
<dbReference type="InterPro" id="IPR050398">
    <property type="entry name" value="HssS/ArlS-like"/>
</dbReference>
<dbReference type="InterPro" id="IPR036097">
    <property type="entry name" value="HisK_dim/P_sf"/>
</dbReference>
<keyword evidence="7 15" id="KW-0812">Transmembrane</keyword>
<dbReference type="InterPro" id="IPR036890">
    <property type="entry name" value="HATPase_C_sf"/>
</dbReference>
<keyword evidence="10" id="KW-0067">ATP-binding</keyword>
<reference evidence="17" key="1">
    <citation type="journal article" date="2021" name="PeerJ">
        <title>Extensive microbial diversity within the chicken gut microbiome revealed by metagenomics and culture.</title>
        <authorList>
            <person name="Gilroy R."/>
            <person name="Ravi A."/>
            <person name="Getino M."/>
            <person name="Pursley I."/>
            <person name="Horton D.L."/>
            <person name="Alikhan N.F."/>
            <person name="Baker D."/>
            <person name="Gharbi K."/>
            <person name="Hall N."/>
            <person name="Watson M."/>
            <person name="Adriaenssens E.M."/>
            <person name="Foster-Nyarko E."/>
            <person name="Jarju S."/>
            <person name="Secka A."/>
            <person name="Antonio M."/>
            <person name="Oren A."/>
            <person name="Chaudhuri R.R."/>
            <person name="La Ragione R."/>
            <person name="Hildebrand F."/>
            <person name="Pallen M.J."/>
        </authorList>
    </citation>
    <scope>NUCLEOTIDE SEQUENCE</scope>
    <source>
        <strain evidence="17">CHK196-7946</strain>
    </source>
</reference>
<evidence type="ECO:0000259" key="16">
    <source>
        <dbReference type="PROSITE" id="PS50109"/>
    </source>
</evidence>
<keyword evidence="11 15" id="KW-1133">Transmembrane helix</keyword>
<dbReference type="GO" id="GO:0005886">
    <property type="term" value="C:plasma membrane"/>
    <property type="evidence" value="ECO:0007669"/>
    <property type="project" value="UniProtKB-SubCell"/>
</dbReference>
<dbReference type="AlphaFoldDB" id="A0A9D2Q7K7"/>
<comment type="catalytic activity">
    <reaction evidence="1">
        <text>ATP + protein L-histidine = ADP + protein N-phospho-L-histidine.</text>
        <dbReference type="EC" id="2.7.13.3"/>
    </reaction>
</comment>
<evidence type="ECO:0000256" key="11">
    <source>
        <dbReference type="ARBA" id="ARBA00022989"/>
    </source>
</evidence>
<dbReference type="FunFam" id="1.10.287.130:FF:000008">
    <property type="entry name" value="Two-component sensor histidine kinase"/>
    <property type="match status" value="1"/>
</dbReference>
<dbReference type="InterPro" id="IPR003661">
    <property type="entry name" value="HisK_dim/P_dom"/>
</dbReference>
<dbReference type="EMBL" id="DWVY01000025">
    <property type="protein sequence ID" value="HJC74362.1"/>
    <property type="molecule type" value="Genomic_DNA"/>
</dbReference>
<feature type="domain" description="Histidine kinase" evidence="16">
    <location>
        <begin position="526"/>
        <end position="739"/>
    </location>
</feature>
<dbReference type="Pfam" id="PF00512">
    <property type="entry name" value="HisKA"/>
    <property type="match status" value="1"/>
</dbReference>
<comment type="subcellular location">
    <subcellularLocation>
        <location evidence="2">Cell membrane</location>
        <topology evidence="2">Multi-pass membrane protein</topology>
    </subcellularLocation>
</comment>
<evidence type="ECO:0000256" key="2">
    <source>
        <dbReference type="ARBA" id="ARBA00004651"/>
    </source>
</evidence>
<evidence type="ECO:0000256" key="5">
    <source>
        <dbReference type="ARBA" id="ARBA00022553"/>
    </source>
</evidence>
<dbReference type="PANTHER" id="PTHR45528">
    <property type="entry name" value="SENSOR HISTIDINE KINASE CPXA"/>
    <property type="match status" value="1"/>
</dbReference>
<dbReference type="SUPFAM" id="SSF47384">
    <property type="entry name" value="Homodimeric domain of signal transducing histidine kinase"/>
    <property type="match status" value="1"/>
</dbReference>
<dbReference type="PANTHER" id="PTHR45528:SF1">
    <property type="entry name" value="SENSOR HISTIDINE KINASE CPXA"/>
    <property type="match status" value="1"/>
</dbReference>
<evidence type="ECO:0000256" key="6">
    <source>
        <dbReference type="ARBA" id="ARBA00022679"/>
    </source>
</evidence>
<dbReference type="InterPro" id="IPR003594">
    <property type="entry name" value="HATPase_dom"/>
</dbReference>
<evidence type="ECO:0000256" key="15">
    <source>
        <dbReference type="SAM" id="Phobius"/>
    </source>
</evidence>
<feature type="transmembrane region" description="Helical" evidence="15">
    <location>
        <begin position="249"/>
        <end position="266"/>
    </location>
</feature>
<reference evidence="17" key="2">
    <citation type="submission" date="2021-04" db="EMBL/GenBank/DDBJ databases">
        <authorList>
            <person name="Gilroy R."/>
        </authorList>
    </citation>
    <scope>NUCLEOTIDE SEQUENCE</scope>
    <source>
        <strain evidence="17">CHK196-7946</strain>
    </source>
</reference>
<evidence type="ECO:0000256" key="1">
    <source>
        <dbReference type="ARBA" id="ARBA00000085"/>
    </source>
</evidence>
<keyword evidence="13 15" id="KW-0472">Membrane</keyword>
<name>A0A9D2Q7K7_9FIRM</name>
<protein>
    <recommendedName>
        <fullName evidence="3">histidine kinase</fullName>
        <ecNumber evidence="3">2.7.13.3</ecNumber>
    </recommendedName>
</protein>
<evidence type="ECO:0000256" key="7">
    <source>
        <dbReference type="ARBA" id="ARBA00022692"/>
    </source>
</evidence>
<keyword evidence="8" id="KW-0547">Nucleotide-binding</keyword>
<dbReference type="Gene3D" id="1.10.287.130">
    <property type="match status" value="1"/>
</dbReference>
<feature type="compositionally biased region" description="Low complexity" evidence="14">
    <location>
        <begin position="126"/>
        <end position="136"/>
    </location>
</feature>
<evidence type="ECO:0000256" key="13">
    <source>
        <dbReference type="ARBA" id="ARBA00023136"/>
    </source>
</evidence>
<feature type="region of interest" description="Disordered" evidence="14">
    <location>
        <begin position="82"/>
        <end position="146"/>
    </location>
</feature>
<evidence type="ECO:0000256" key="4">
    <source>
        <dbReference type="ARBA" id="ARBA00022475"/>
    </source>
</evidence>
<feature type="compositionally biased region" description="Basic and acidic residues" evidence="14">
    <location>
        <begin position="744"/>
        <end position="783"/>
    </location>
</feature>
<feature type="transmembrane region" description="Helical" evidence="15">
    <location>
        <begin position="419"/>
        <end position="438"/>
    </location>
</feature>
<accession>A0A9D2Q7K7</accession>
<dbReference type="EC" id="2.7.13.3" evidence="3"/>
<evidence type="ECO:0000313" key="18">
    <source>
        <dbReference type="Proteomes" id="UP000823902"/>
    </source>
</evidence>
<dbReference type="SMART" id="SM00387">
    <property type="entry name" value="HATPase_c"/>
    <property type="match status" value="1"/>
</dbReference>
<evidence type="ECO:0000256" key="3">
    <source>
        <dbReference type="ARBA" id="ARBA00012438"/>
    </source>
</evidence>
<evidence type="ECO:0000256" key="10">
    <source>
        <dbReference type="ARBA" id="ARBA00022840"/>
    </source>
</evidence>
<dbReference type="PROSITE" id="PS50109">
    <property type="entry name" value="HIS_KIN"/>
    <property type="match status" value="1"/>
</dbReference>
<organism evidence="17 18">
    <name type="scientific">Candidatus Mediterraneibacter faecavium</name>
    <dbReference type="NCBI Taxonomy" id="2838668"/>
    <lineage>
        <taxon>Bacteria</taxon>
        <taxon>Bacillati</taxon>
        <taxon>Bacillota</taxon>
        <taxon>Clostridia</taxon>
        <taxon>Lachnospirales</taxon>
        <taxon>Lachnospiraceae</taxon>
        <taxon>Mediterraneibacter</taxon>
    </lineage>
</organism>
<sequence>MSQYDGIGRAIKSVPTTYEASFVDTLGESSFGQDLAEGNYLVYNQYSRDTDPAEVLKEFGQRNFELTGKYLDIGLFDAEGNPLSVENDDSESKKAAPLETGDNAETEEGNTQEAGKTGDTEETGDTADTGNTTDTESTADRRLAEADESEAGYAFRAKYTFSAGGELAGIQVDGTELEPEDEYTLETRFLAYAQQTEDEQYISSITSPQDVTIIYGMSEENKDAFMEKNAWIEENYPPEVEYTANYRDTLETLWVIVILAALLLPFRKKLDISDMKLFDVPFEVVLLVWLLAMTASLDGPAPYIVDHTVRDTLLPGMQMGNGIWLIAMAFNFAMWFVLIGVFFWAATSLRAIFRMKGAYWRDRTLTMKLIRHYRGRGTESDEEMVRKAGGVIKRVKGFFAKQYDALQHLDFREKTNRTILKIVIINYIILAVVCFLWYYGTLALIIYSVLLFLFLRKYVKDLQEKYKLLLRSTNQLADGHLDVPIEGDIGLFNPIQDELKKIQKGFKKAVDEEVKNERMKTELVTNVSHDLRTPLTAIITYTDLLKNEKDEEKRKEYIEVLEKKSLRLKVLIEDLFEISKAASKSVVMHYMKVDIVDLIKQVGLENDSKIKEANLDFRWKLPEHKLVMWLDSQKTYRIFENLIVNITKYAMPHTRVYIEMTEQEKDVHISMKNISAVELNFDTEEITDRFVRGDASRNTEGSGLGLAIAKSFIELQHGTLKISTEADLFKADITLPKLEIPPEEEQRLQAEKEKRRQEQEEHRQRQEEHRRQEQEEHRQQTEK</sequence>
<comment type="caution">
    <text evidence="17">The sequence shown here is derived from an EMBL/GenBank/DDBJ whole genome shotgun (WGS) entry which is preliminary data.</text>
</comment>
<dbReference type="Proteomes" id="UP000823902">
    <property type="component" value="Unassembled WGS sequence"/>
</dbReference>